<feature type="region of interest" description="Disordered" evidence="1">
    <location>
        <begin position="1021"/>
        <end position="1040"/>
    </location>
</feature>
<dbReference type="Proteomes" id="UP001445076">
    <property type="component" value="Unassembled WGS sequence"/>
</dbReference>
<proteinExistence type="predicted"/>
<feature type="compositionally biased region" description="Polar residues" evidence="1">
    <location>
        <begin position="429"/>
        <end position="442"/>
    </location>
</feature>
<sequence>MPQALSTTLLHLNLAGNPWDCNCDSLWLLKSYYQNASNTMPTTPTIAMPLCSFPLHLRHRKLTTLTELELCPHRALEVESQVFYVGDDVDGVLRDALSSLHLVNVTALNHQALLVSWRVDGTFYSSLTPLSDPLSWAISLQETMQGHRDAKVTKMRLALYKENSNWKPSNSSFTEVLQGLKPETQYTLCLAPIQDHYLFIHPDECRHVTTPKRSLHALISTTTTTTPKELVSMPLVSTENYSVKTEQVSIMKEARRVNLSWNVTVFPYQMLDILDKKEALLRPLGWKITYRRLGDENETEIVLVSQGGEPLQNFTNHYSVEGLEPSMGYIFCFRSLSDQEVSVSLTGNMEEVNKMSPQSHSFISLNPELMVLAIQGGSIQSHVNRQLADTNSNKNKSPLLSEIPESYSPDLPGKVFQSQRTKPAFPSKTRISPFQSQGSSSIFPPQFTTEAFPSKGITTALSLQGITTALPPQETIVTLQLHGTTTTLPLQGTTAALPSQRTTGTFPPQGHPIGLPSKEVHSESPLNIPDSAYLQNLPSLPNISLPGSNKRISLNVPPVLNLPIFHRPAHRPRSQSLPNFVFTSTGERIILPSTSSGPTHFNLPAVIGPSINIRSSIPTNTTSLMSAAHNSSQRFIYEFGNIPPENNKQKFTYDFNKDNSSTSKPQVNVHETRRKRSTENNSNSHHKMTLESGAMQYCQEVVTPDENDIHVMIPVAIASTVSSLVTLALVIIFCCCCPRKCPHKKKGWSGKPSYTLRKTGTISAPTPVTVYSGNNSILTGSVISEGNGNLKTALPSMKSNITASGPTDLGLESNNNLMKSRCSLSVTSSFGYLVPLQIPGGSVHDPEEMLRNVQPNSKAYQSSVIDHLLKQHKDLQEFHPGYDIPPTSSNKTLFGYDYPHPTPVNPIGAYSQNHKPVVLNKLQDSLLTGSDSHYNSSIENGQNSEARHSKINLNIPFIQKSSDLYKNNELNKSPDSNKSVEYNYIIPENMGNKPLTYTKNSLSKSRCKSGLSETPTEEFIPEDFSSLGSQDCSDHPLSSEHLSYSDPVIAEENFNTQGSEVLKKSVPVQLSLLINDHKTTLPRLLKKEPSKTTSLSPIHPLSPKRINISMKKNDGNSNFPSSEDDIDKQQYIRPTHQEKYFAWTNKCPKIPSLGEVVLTGGTLIEVPEGYVVPKSPKPRYSVTLLVPEQAEKL</sequence>
<evidence type="ECO:0008006" key="4">
    <source>
        <dbReference type="Google" id="ProtNLM"/>
    </source>
</evidence>
<name>A0AAW0YDY2_CHEQU</name>
<accession>A0AAW0YDY2</accession>
<dbReference type="EMBL" id="JARKIK010000008">
    <property type="protein sequence ID" value="KAK8750025.1"/>
    <property type="molecule type" value="Genomic_DNA"/>
</dbReference>
<dbReference type="SUPFAM" id="SSF52058">
    <property type="entry name" value="L domain-like"/>
    <property type="match status" value="1"/>
</dbReference>
<gene>
    <name evidence="2" type="ORF">OTU49_015191</name>
</gene>
<comment type="caution">
    <text evidence="2">The sequence shown here is derived from an EMBL/GenBank/DDBJ whole genome shotgun (WGS) entry which is preliminary data.</text>
</comment>
<feature type="compositionally biased region" description="Polar residues" evidence="1">
    <location>
        <begin position="389"/>
        <end position="398"/>
    </location>
</feature>
<dbReference type="InterPro" id="IPR032675">
    <property type="entry name" value="LRR_dom_sf"/>
</dbReference>
<feature type="region of interest" description="Disordered" evidence="1">
    <location>
        <begin position="389"/>
        <end position="442"/>
    </location>
</feature>
<organism evidence="2 3">
    <name type="scientific">Cherax quadricarinatus</name>
    <name type="common">Australian red claw crayfish</name>
    <dbReference type="NCBI Taxonomy" id="27406"/>
    <lineage>
        <taxon>Eukaryota</taxon>
        <taxon>Metazoa</taxon>
        <taxon>Ecdysozoa</taxon>
        <taxon>Arthropoda</taxon>
        <taxon>Crustacea</taxon>
        <taxon>Multicrustacea</taxon>
        <taxon>Malacostraca</taxon>
        <taxon>Eumalacostraca</taxon>
        <taxon>Eucarida</taxon>
        <taxon>Decapoda</taxon>
        <taxon>Pleocyemata</taxon>
        <taxon>Astacidea</taxon>
        <taxon>Parastacoidea</taxon>
        <taxon>Parastacidae</taxon>
        <taxon>Cherax</taxon>
    </lineage>
</organism>
<feature type="region of interest" description="Disordered" evidence="1">
    <location>
        <begin position="1087"/>
        <end position="1111"/>
    </location>
</feature>
<evidence type="ECO:0000313" key="2">
    <source>
        <dbReference type="EMBL" id="KAK8750025.1"/>
    </source>
</evidence>
<reference evidence="2 3" key="1">
    <citation type="journal article" date="2024" name="BMC Genomics">
        <title>Genome assembly of redclaw crayfish (Cherax quadricarinatus) provides insights into its immune adaptation and hypoxia tolerance.</title>
        <authorList>
            <person name="Liu Z."/>
            <person name="Zheng J."/>
            <person name="Li H."/>
            <person name="Fang K."/>
            <person name="Wang S."/>
            <person name="He J."/>
            <person name="Zhou D."/>
            <person name="Weng S."/>
            <person name="Chi M."/>
            <person name="Gu Z."/>
            <person name="He J."/>
            <person name="Li F."/>
            <person name="Wang M."/>
        </authorList>
    </citation>
    <scope>NUCLEOTIDE SEQUENCE [LARGE SCALE GENOMIC DNA]</scope>
    <source>
        <strain evidence="2">ZL_2023a</strain>
    </source>
</reference>
<dbReference type="Gene3D" id="3.80.10.10">
    <property type="entry name" value="Ribonuclease Inhibitor"/>
    <property type="match status" value="1"/>
</dbReference>
<feature type="region of interest" description="Disordered" evidence="1">
    <location>
        <begin position="652"/>
        <end position="687"/>
    </location>
</feature>
<protein>
    <recommendedName>
        <fullName evidence="4">Fibronectin type-III domain-containing protein</fullName>
    </recommendedName>
</protein>
<evidence type="ECO:0000313" key="3">
    <source>
        <dbReference type="Proteomes" id="UP001445076"/>
    </source>
</evidence>
<evidence type="ECO:0000256" key="1">
    <source>
        <dbReference type="SAM" id="MobiDB-lite"/>
    </source>
</evidence>
<dbReference type="AlphaFoldDB" id="A0AAW0YDY2"/>
<keyword evidence="3" id="KW-1185">Reference proteome</keyword>